<feature type="domain" description="CBS" evidence="7">
    <location>
        <begin position="382"/>
        <end position="440"/>
    </location>
</feature>
<reference evidence="8" key="1">
    <citation type="submission" date="2023-06" db="EMBL/GenBank/DDBJ databases">
        <authorList>
            <person name="Delattre M."/>
        </authorList>
    </citation>
    <scope>NUCLEOTIDE SEQUENCE</scope>
    <source>
        <strain evidence="8">AF72</strain>
    </source>
</reference>
<keyword evidence="2" id="KW-0677">Repeat</keyword>
<gene>
    <name evidence="8" type="ORF">MSPICULIGERA_LOCUS16110</name>
</gene>
<dbReference type="PANTHER" id="PTHR13780:SF36">
    <property type="entry name" value="CBS DOMAIN-CONTAINING PROTEIN"/>
    <property type="match status" value="1"/>
</dbReference>
<evidence type="ECO:0000256" key="2">
    <source>
        <dbReference type="ARBA" id="ARBA00022737"/>
    </source>
</evidence>
<dbReference type="AlphaFoldDB" id="A0AA36CYS7"/>
<dbReference type="SMART" id="SM00116">
    <property type="entry name" value="CBS"/>
    <property type="match status" value="3"/>
</dbReference>
<evidence type="ECO:0000256" key="6">
    <source>
        <dbReference type="SAM" id="MobiDB-lite"/>
    </source>
</evidence>
<dbReference type="InterPro" id="IPR000644">
    <property type="entry name" value="CBS_dom"/>
</dbReference>
<protein>
    <recommendedName>
        <fullName evidence="7">CBS domain-containing protein</fullName>
    </recommendedName>
</protein>
<dbReference type="InterPro" id="IPR046342">
    <property type="entry name" value="CBS_dom_sf"/>
</dbReference>
<dbReference type="PANTHER" id="PTHR13780">
    <property type="entry name" value="AMP-ACTIVATED PROTEIN KINASE, GAMMA REGULATORY SUBUNIT"/>
    <property type="match status" value="1"/>
</dbReference>
<keyword evidence="3 5" id="KW-0129">CBS domain</keyword>
<feature type="region of interest" description="Disordered" evidence="6">
    <location>
        <begin position="15"/>
        <end position="53"/>
    </location>
</feature>
<dbReference type="SUPFAM" id="SSF54631">
    <property type="entry name" value="CBS-domain pair"/>
    <property type="match status" value="2"/>
</dbReference>
<sequence>MNVYQRLSPKQVTSLAPDDCFKTPSRSDGLTASPLAEGSPRRRHFSGSTPRPPSIFNGIRNLVQRQRSESLNIQALKKPLRKVQIAGCKLDSVYDLREDHDEDAETSDLYDDDRAFRRPRSNSSDFLILRKTSRPLSVDVVGLVDTMHDPYRQYMKVVDCYELAPHKNEVIIVDTQLSVIKAFEAMCDNQVGAILVWDREKGALTSIVTLSDFLHHVQRADAVGAMDSPVATILSGNQLVALNSDTKIFNACEEFTANKVHRLVICDPQTGDVHYLLTIKRVLQAIHRQNRSLPFAQWLGYPIKETGIGEWSNDIHKVSMDDDLSKAVEMLLGFRVSSLPVVDKDGVAVDVLHKADIAMSIYGQEDPKSFISGSTVKEILPPRPQPFFAQETTRVSECLDNMLNCRHTRCLFIVNERGEPTACVSLSDFLTHMLYSGKPFENSKSFSAQRSAEIDIEAARPSI</sequence>
<organism evidence="8 9">
    <name type="scientific">Mesorhabditis spiculigera</name>
    <dbReference type="NCBI Taxonomy" id="96644"/>
    <lineage>
        <taxon>Eukaryota</taxon>
        <taxon>Metazoa</taxon>
        <taxon>Ecdysozoa</taxon>
        <taxon>Nematoda</taxon>
        <taxon>Chromadorea</taxon>
        <taxon>Rhabditida</taxon>
        <taxon>Rhabditina</taxon>
        <taxon>Rhabditomorpha</taxon>
        <taxon>Rhabditoidea</taxon>
        <taxon>Rhabditidae</taxon>
        <taxon>Mesorhabditinae</taxon>
        <taxon>Mesorhabditis</taxon>
    </lineage>
</organism>
<feature type="non-terminal residue" evidence="8">
    <location>
        <position position="1"/>
    </location>
</feature>
<feature type="domain" description="CBS" evidence="7">
    <location>
        <begin position="311"/>
        <end position="368"/>
    </location>
</feature>
<dbReference type="InterPro" id="IPR050511">
    <property type="entry name" value="AMPK_gamma/SDS23_families"/>
</dbReference>
<evidence type="ECO:0000256" key="1">
    <source>
        <dbReference type="ARBA" id="ARBA00006750"/>
    </source>
</evidence>
<comment type="subunit">
    <text evidence="4">AMPK is a heterotrimer of an alpha catalytic subunit (PRKAA1 or PRKAA2), a beta (PRKAB1 or PRKAB2) and a gamma non-catalytic subunits (PRKAG1, PRKAG2 or PRKAG3). Interacts with FNIP1 and FNIP2.</text>
</comment>
<evidence type="ECO:0000313" key="8">
    <source>
        <dbReference type="EMBL" id="CAJ0577845.1"/>
    </source>
</evidence>
<accession>A0AA36CYS7</accession>
<dbReference type="Gene3D" id="3.10.580.10">
    <property type="entry name" value="CBS-domain"/>
    <property type="match status" value="2"/>
</dbReference>
<comment type="caution">
    <text evidence="8">The sequence shown here is derived from an EMBL/GenBank/DDBJ whole genome shotgun (WGS) entry which is preliminary data.</text>
</comment>
<proteinExistence type="inferred from homology"/>
<feature type="domain" description="CBS" evidence="7">
    <location>
        <begin position="165"/>
        <end position="223"/>
    </location>
</feature>
<keyword evidence="9" id="KW-1185">Reference proteome</keyword>
<feature type="domain" description="CBS" evidence="7">
    <location>
        <begin position="233"/>
        <end position="292"/>
    </location>
</feature>
<name>A0AA36CYS7_9BILA</name>
<evidence type="ECO:0000256" key="4">
    <source>
        <dbReference type="ARBA" id="ARBA00025878"/>
    </source>
</evidence>
<dbReference type="PROSITE" id="PS51371">
    <property type="entry name" value="CBS"/>
    <property type="match status" value="4"/>
</dbReference>
<evidence type="ECO:0000259" key="7">
    <source>
        <dbReference type="PROSITE" id="PS51371"/>
    </source>
</evidence>
<dbReference type="EMBL" id="CATQJA010002652">
    <property type="protein sequence ID" value="CAJ0577845.1"/>
    <property type="molecule type" value="Genomic_DNA"/>
</dbReference>
<comment type="similarity">
    <text evidence="1">Belongs to the 5'-AMP-activated protein kinase gamma subunit family.</text>
</comment>
<dbReference type="Proteomes" id="UP001177023">
    <property type="component" value="Unassembled WGS sequence"/>
</dbReference>
<evidence type="ECO:0000256" key="5">
    <source>
        <dbReference type="PROSITE-ProRule" id="PRU00703"/>
    </source>
</evidence>
<dbReference type="Pfam" id="PF00571">
    <property type="entry name" value="CBS"/>
    <property type="match status" value="2"/>
</dbReference>
<evidence type="ECO:0000256" key="3">
    <source>
        <dbReference type="ARBA" id="ARBA00023122"/>
    </source>
</evidence>
<evidence type="ECO:0000313" key="9">
    <source>
        <dbReference type="Proteomes" id="UP001177023"/>
    </source>
</evidence>